<gene>
    <name evidence="1" type="ORF">GIW75_30785</name>
</gene>
<proteinExistence type="predicted"/>
<comment type="caution">
    <text evidence="1">The sequence shown here is derived from an EMBL/GenBank/DDBJ whole genome shotgun (WGS) entry which is preliminary data.</text>
</comment>
<protein>
    <submittedName>
        <fullName evidence="1">Uncharacterized protein</fullName>
    </submittedName>
</protein>
<dbReference type="Proteomes" id="UP000814172">
    <property type="component" value="Unassembled WGS sequence"/>
</dbReference>
<accession>A0AAW5AKW9</accession>
<evidence type="ECO:0000313" key="1">
    <source>
        <dbReference type="EMBL" id="MCF5061316.1"/>
    </source>
</evidence>
<reference evidence="1 2" key="1">
    <citation type="submission" date="2019-11" db="EMBL/GenBank/DDBJ databases">
        <title>Epiphytic Pseudomonas syringae from cherry orchards.</title>
        <authorList>
            <person name="Hulin M.T."/>
        </authorList>
    </citation>
    <scope>NUCLEOTIDE SEQUENCE [LARGE SCALE GENOMIC DNA]</scope>
    <source>
        <strain evidence="1 2">PA-6-9F</strain>
    </source>
</reference>
<dbReference type="RefSeq" id="WP_236301085.1">
    <property type="nucleotide sequence ID" value="NZ_WKEB01000496.1"/>
</dbReference>
<name>A0AAW5AKW9_9PSED</name>
<evidence type="ECO:0000313" key="2">
    <source>
        <dbReference type="Proteomes" id="UP000814172"/>
    </source>
</evidence>
<sequence length="128" mass="14222">MSEVQRYYVGKYGLVEGQALGRLSVVLAADFDRVTARRDAALAELGRYQSLFNQAQKAIDRLNELHRKRMAEIGRSLTAADERVDLLERLVGEVLDAVGREPLDLDAVLRLRARMRAALKPAEGGGDE</sequence>
<organism evidence="1 2">
    <name type="scientific">Pseudomonas proteolytica</name>
    <dbReference type="NCBI Taxonomy" id="219574"/>
    <lineage>
        <taxon>Bacteria</taxon>
        <taxon>Pseudomonadati</taxon>
        <taxon>Pseudomonadota</taxon>
        <taxon>Gammaproteobacteria</taxon>
        <taxon>Pseudomonadales</taxon>
        <taxon>Pseudomonadaceae</taxon>
        <taxon>Pseudomonas</taxon>
    </lineage>
</organism>
<keyword evidence="2" id="KW-1185">Reference proteome</keyword>
<dbReference type="EMBL" id="WKEW01000296">
    <property type="protein sequence ID" value="MCF5061316.1"/>
    <property type="molecule type" value="Genomic_DNA"/>
</dbReference>
<dbReference type="AlphaFoldDB" id="A0AAW5AKW9"/>